<evidence type="ECO:0000259" key="2">
    <source>
        <dbReference type="Pfam" id="PF13556"/>
    </source>
</evidence>
<dbReference type="InterPro" id="IPR012914">
    <property type="entry name" value="PucR_dom"/>
</dbReference>
<dbReference type="InterPro" id="IPR025736">
    <property type="entry name" value="PucR_C-HTH_dom"/>
</dbReference>
<name>A0A429X1X4_SIMTE</name>
<dbReference type="InterPro" id="IPR042070">
    <property type="entry name" value="PucR_C-HTH_sf"/>
</dbReference>
<dbReference type="PANTHER" id="PTHR33744:SF1">
    <property type="entry name" value="DNA-BINDING TRANSCRIPTIONAL ACTIVATOR ADER"/>
    <property type="match status" value="1"/>
</dbReference>
<dbReference type="EMBL" id="QYTW02000033">
    <property type="protein sequence ID" value="RST57499.1"/>
    <property type="molecule type" value="Genomic_DNA"/>
</dbReference>
<dbReference type="Pfam" id="PF13556">
    <property type="entry name" value="HTH_30"/>
    <property type="match status" value="1"/>
</dbReference>
<gene>
    <name evidence="3" type="ORF">D5F11_022515</name>
</gene>
<evidence type="ECO:0000259" key="1">
    <source>
        <dbReference type="Pfam" id="PF07905"/>
    </source>
</evidence>
<dbReference type="AlphaFoldDB" id="A0A429X1X4"/>
<dbReference type="InterPro" id="IPR051448">
    <property type="entry name" value="CdaR-like_regulators"/>
</dbReference>
<protein>
    <submittedName>
        <fullName evidence="3">PucR family transcriptional regulator</fullName>
    </submittedName>
</protein>
<sequence length="545" mass="63624">MKRLLFRFCIMVETVMKRRIAVKVWDVLEIAQALDGSLSAGNHGLEQEVRFIEVMEVPEVEEWATEGLLVITNFYSVKDNPERWLDIISGLIEKKAAGIVIKVGRFVEKLPNELIELADRHDFPIITIPKWVAYIDLLTPLYGLLRQEGDASADNNALHSFKDMIFNSVEEALEYLSATLNGGSVYIEDVQGLLLYSSGRFYRDPWRKTGMVFSPPTHSEYQDNLRRWKDRILRDDHFYIYLPGKLSRLIIPLYTRQEIFAFIHLPFHNQTLMNSLSKKSIEAIQHKLYETVMSELVEMQKHCMSRVDEFKRAISNHSNLKAKVILYFKENQKLPLGSSRVVDYDCMLQKKWLDLLDQIPNVEQSFIFEKEDMYVLLILSELRSMEEIVEDVSNIADHFPVPDIYVGISPVFYHFNELDAKVKAVTNMMDFGREYYPDNKIYSYYQLGIYEFFIKLSQDSSAREYAQQILGPLESEGDPELLETLIMYLQENGNASRAAEKLYIHRRTMTNRLLKIKSLLNMDLDNSNHIFILQFCLKIKRVNEQ</sequence>
<feature type="domain" description="Purine catabolism PurC-like" evidence="1">
    <location>
        <begin position="32"/>
        <end position="140"/>
    </location>
</feature>
<proteinExistence type="predicted"/>
<organism evidence="3 4">
    <name type="scientific">Siminovitchia terrae</name>
    <name type="common">Bacillus terrae</name>
    <dbReference type="NCBI Taxonomy" id="1914933"/>
    <lineage>
        <taxon>Bacteria</taxon>
        <taxon>Bacillati</taxon>
        <taxon>Bacillota</taxon>
        <taxon>Bacilli</taxon>
        <taxon>Bacillales</taxon>
        <taxon>Bacillaceae</taxon>
        <taxon>Siminovitchia</taxon>
    </lineage>
</organism>
<dbReference type="Pfam" id="PF07905">
    <property type="entry name" value="PucR"/>
    <property type="match status" value="1"/>
</dbReference>
<dbReference type="Proteomes" id="UP000287296">
    <property type="component" value="Unassembled WGS sequence"/>
</dbReference>
<comment type="caution">
    <text evidence="3">The sequence shown here is derived from an EMBL/GenBank/DDBJ whole genome shotgun (WGS) entry which is preliminary data.</text>
</comment>
<evidence type="ECO:0000313" key="4">
    <source>
        <dbReference type="Proteomes" id="UP000287296"/>
    </source>
</evidence>
<dbReference type="OrthoDB" id="142218at2"/>
<reference evidence="3 4" key="1">
    <citation type="submission" date="2018-12" db="EMBL/GenBank/DDBJ databases">
        <authorList>
            <person name="Sun L."/>
            <person name="Chen Z."/>
        </authorList>
    </citation>
    <scope>NUCLEOTIDE SEQUENCE [LARGE SCALE GENOMIC DNA]</scope>
    <source>
        <strain evidence="3 4">LMG 29736</strain>
    </source>
</reference>
<dbReference type="Gene3D" id="1.10.10.2840">
    <property type="entry name" value="PucR C-terminal helix-turn-helix domain"/>
    <property type="match status" value="1"/>
</dbReference>
<dbReference type="PANTHER" id="PTHR33744">
    <property type="entry name" value="CARBOHYDRATE DIACID REGULATOR"/>
    <property type="match status" value="1"/>
</dbReference>
<accession>A0A429X1X4</accession>
<feature type="domain" description="PucR C-terminal helix-turn-helix" evidence="2">
    <location>
        <begin position="481"/>
        <end position="539"/>
    </location>
</feature>
<evidence type="ECO:0000313" key="3">
    <source>
        <dbReference type="EMBL" id="RST57499.1"/>
    </source>
</evidence>